<dbReference type="SUPFAM" id="SSF53098">
    <property type="entry name" value="Ribonuclease H-like"/>
    <property type="match status" value="1"/>
</dbReference>
<feature type="region of interest" description="Disordered" evidence="1">
    <location>
        <begin position="203"/>
        <end position="242"/>
    </location>
</feature>
<dbReference type="Pfam" id="PF00665">
    <property type="entry name" value="rve"/>
    <property type="match status" value="1"/>
</dbReference>
<feature type="compositionally biased region" description="Basic residues" evidence="1">
    <location>
        <begin position="229"/>
        <end position="242"/>
    </location>
</feature>
<reference evidence="3" key="1">
    <citation type="submission" date="2021-04" db="EMBL/GenBank/DDBJ databases">
        <authorList>
            <consortium name="Wellcome Sanger Institute Data Sharing"/>
        </authorList>
    </citation>
    <scope>NUCLEOTIDE SEQUENCE [LARGE SCALE GENOMIC DNA]</scope>
</reference>
<dbReference type="PANTHER" id="PTHR37984">
    <property type="entry name" value="PROTEIN CBG26694"/>
    <property type="match status" value="1"/>
</dbReference>
<keyword evidence="4" id="KW-1185">Reference proteome</keyword>
<dbReference type="GO" id="GO:0015074">
    <property type="term" value="P:DNA integration"/>
    <property type="evidence" value="ECO:0007669"/>
    <property type="project" value="InterPro"/>
</dbReference>
<evidence type="ECO:0000313" key="3">
    <source>
        <dbReference type="Ensembl" id="ENSENLP00000022057.1"/>
    </source>
</evidence>
<evidence type="ECO:0000313" key="4">
    <source>
        <dbReference type="Proteomes" id="UP000472264"/>
    </source>
</evidence>
<dbReference type="InterPro" id="IPR036397">
    <property type="entry name" value="RNaseH_sf"/>
</dbReference>
<dbReference type="InterPro" id="IPR050951">
    <property type="entry name" value="Retrovirus_Pol_polyprotein"/>
</dbReference>
<dbReference type="InterPro" id="IPR001584">
    <property type="entry name" value="Integrase_cat-core"/>
</dbReference>
<accession>A0A665US80</accession>
<evidence type="ECO:0000256" key="1">
    <source>
        <dbReference type="SAM" id="MobiDB-lite"/>
    </source>
</evidence>
<dbReference type="Ensembl" id="ENSENLT00000022812.1">
    <property type="protein sequence ID" value="ENSENLP00000022057.1"/>
    <property type="gene ID" value="ENSENLG00000010051.1"/>
</dbReference>
<dbReference type="AlphaFoldDB" id="A0A665US80"/>
<dbReference type="PANTHER" id="PTHR37984:SF13">
    <property type="entry name" value="RIBONUCLEASE H"/>
    <property type="match status" value="1"/>
</dbReference>
<reference evidence="3" key="2">
    <citation type="submission" date="2025-08" db="UniProtKB">
        <authorList>
            <consortium name="Ensembl"/>
        </authorList>
    </citation>
    <scope>IDENTIFICATION</scope>
</reference>
<dbReference type="PROSITE" id="PS50994">
    <property type="entry name" value="INTEGRASE"/>
    <property type="match status" value="1"/>
</dbReference>
<reference evidence="3" key="3">
    <citation type="submission" date="2025-09" db="UniProtKB">
        <authorList>
            <consortium name="Ensembl"/>
        </authorList>
    </citation>
    <scope>IDENTIFICATION</scope>
</reference>
<proteinExistence type="predicted"/>
<organism evidence="3 4">
    <name type="scientific">Echeneis naucrates</name>
    <name type="common">Live sharksucker</name>
    <dbReference type="NCBI Taxonomy" id="173247"/>
    <lineage>
        <taxon>Eukaryota</taxon>
        <taxon>Metazoa</taxon>
        <taxon>Chordata</taxon>
        <taxon>Craniata</taxon>
        <taxon>Vertebrata</taxon>
        <taxon>Euteleostomi</taxon>
        <taxon>Actinopterygii</taxon>
        <taxon>Neopterygii</taxon>
        <taxon>Teleostei</taxon>
        <taxon>Neoteleostei</taxon>
        <taxon>Acanthomorphata</taxon>
        <taxon>Carangaria</taxon>
        <taxon>Carangiformes</taxon>
        <taxon>Echeneidae</taxon>
        <taxon>Echeneis</taxon>
    </lineage>
</organism>
<evidence type="ECO:0000259" key="2">
    <source>
        <dbReference type="PROSITE" id="PS50994"/>
    </source>
</evidence>
<sequence>LALLTLLTDTATVTRLRRLFASYGLPEQIVTDNATTFTSDEFQTFVKQNGILHTTSAPGHPATNGLAERYVQTFKTGMKKLANTTMNIDDRLSLFLLQYRTTPNCTTGQSPADLFLNRHVRTRLDFLKPCTKETVHKKQYQQKDRHDRSAADRSFCMDDAVYLRSTVGGDPKWIPGSVVRQTGPVSYEDRERDSNTVHRCHGDRLRARATAEPDPVLTDPRPEPVALRRSTRVTKPPKRFMQ</sequence>
<protein>
    <recommendedName>
        <fullName evidence="2">Integrase catalytic domain-containing protein</fullName>
    </recommendedName>
</protein>
<dbReference type="Proteomes" id="UP000472264">
    <property type="component" value="Chromosome 9"/>
</dbReference>
<dbReference type="Gene3D" id="3.30.420.10">
    <property type="entry name" value="Ribonuclease H-like superfamily/Ribonuclease H"/>
    <property type="match status" value="1"/>
</dbReference>
<dbReference type="GO" id="GO:0003676">
    <property type="term" value="F:nucleic acid binding"/>
    <property type="evidence" value="ECO:0007669"/>
    <property type="project" value="InterPro"/>
</dbReference>
<feature type="domain" description="Integrase catalytic" evidence="2">
    <location>
        <begin position="1"/>
        <end position="119"/>
    </location>
</feature>
<dbReference type="OMA" id="HESMWIP"/>
<name>A0A665US80_ECHNA</name>
<dbReference type="InterPro" id="IPR012337">
    <property type="entry name" value="RNaseH-like_sf"/>
</dbReference>
<dbReference type="InParanoid" id="A0A665US80"/>